<feature type="transmembrane region" description="Helical" evidence="47">
    <location>
        <begin position="289"/>
        <end position="307"/>
    </location>
</feature>
<evidence type="ECO:0000256" key="17">
    <source>
        <dbReference type="ARBA" id="ARBA00036064"/>
    </source>
</evidence>
<evidence type="ECO:0000256" key="36">
    <source>
        <dbReference type="ARBA" id="ARBA00051565"/>
    </source>
</evidence>
<comment type="catalytic activity">
    <reaction evidence="32">
        <text>L-alanyl-L-valine(out) + H(+)(out) = L-alanyl-L-valine(in) + H(+)(in)</text>
        <dbReference type="Rhea" id="RHEA:72615"/>
        <dbReference type="ChEBI" id="CHEBI:15378"/>
        <dbReference type="ChEBI" id="CHEBI:192471"/>
    </reaction>
    <physiologicalReaction direction="left-to-right" evidence="32">
        <dbReference type="Rhea" id="RHEA:72616"/>
    </physiologicalReaction>
</comment>
<comment type="catalytic activity">
    <reaction evidence="43">
        <text>L-methionyl-L-phenylalanyl-L-methionine(out) + H(+)(out) = L-methionyl-L-phenylalanyl-L-methionine(in) + H(+)(in)</text>
        <dbReference type="Rhea" id="RHEA:71719"/>
        <dbReference type="ChEBI" id="CHEBI:15378"/>
        <dbReference type="ChEBI" id="CHEBI:191211"/>
    </reaction>
    <physiologicalReaction direction="left-to-right" evidence="43">
        <dbReference type="Rhea" id="RHEA:71720"/>
    </physiologicalReaction>
</comment>
<dbReference type="InterPro" id="IPR036259">
    <property type="entry name" value="MFS_trans_sf"/>
</dbReference>
<comment type="catalytic activity">
    <reaction evidence="35">
        <text>L-phenylalanyl-L-leucine(out) + H(+)(out) = L-phenylalanyl-L-leucine(in) + H(+)(in)</text>
        <dbReference type="Rhea" id="RHEA:71699"/>
        <dbReference type="ChEBI" id="CHEBI:15378"/>
        <dbReference type="ChEBI" id="CHEBI:190710"/>
    </reaction>
    <physiologicalReaction direction="left-to-right" evidence="35">
        <dbReference type="Rhea" id="RHEA:71700"/>
    </physiologicalReaction>
</comment>
<evidence type="ECO:0000256" key="46">
    <source>
        <dbReference type="SAM" id="MobiDB-lite"/>
    </source>
</evidence>
<comment type="catalytic activity">
    <reaction evidence="22">
        <text>an L-amino acid tripeptide(out) + H(+)(out) = an L-amino acid tripeptide(in) + H(+)(in)</text>
        <dbReference type="Rhea" id="RHEA:64400"/>
        <dbReference type="ChEBI" id="CHEBI:15378"/>
        <dbReference type="ChEBI" id="CHEBI:155837"/>
    </reaction>
    <physiologicalReaction direction="left-to-right" evidence="22">
        <dbReference type="Rhea" id="RHEA:64401"/>
    </physiologicalReaction>
</comment>
<feature type="transmembrane region" description="Helical" evidence="47">
    <location>
        <begin position="341"/>
        <end position="358"/>
    </location>
</feature>
<dbReference type="OrthoDB" id="205993at2759"/>
<evidence type="ECO:0000256" key="2">
    <source>
        <dbReference type="ARBA" id="ARBA00004651"/>
    </source>
</evidence>
<evidence type="ECO:0000256" key="34">
    <source>
        <dbReference type="ARBA" id="ARBA00051307"/>
    </source>
</evidence>
<evidence type="ECO:0000256" key="19">
    <source>
        <dbReference type="ARBA" id="ARBA00036347"/>
    </source>
</evidence>
<dbReference type="SUPFAM" id="SSF103473">
    <property type="entry name" value="MFS general substrate transporter"/>
    <property type="match status" value="1"/>
</dbReference>
<comment type="catalytic activity">
    <reaction evidence="16">
        <text>glycyl-L-leucine(out) + H(+)(out) = glycyl-L-leucine(in) + H(+)(in)</text>
        <dbReference type="Rhea" id="RHEA:71675"/>
        <dbReference type="ChEBI" id="CHEBI:15378"/>
        <dbReference type="ChEBI" id="CHEBI:143163"/>
    </reaction>
    <physiologicalReaction direction="left-to-right" evidence="16">
        <dbReference type="Rhea" id="RHEA:71676"/>
    </physiologicalReaction>
</comment>
<comment type="catalytic activity">
    <reaction evidence="14">
        <text>a dipeptide(out) + H(+)(out) = a dipeptide(in) + H(+)(in)</text>
        <dbReference type="Rhea" id="RHEA:64392"/>
        <dbReference type="ChEBI" id="CHEBI:15378"/>
        <dbReference type="ChEBI" id="CHEBI:90799"/>
    </reaction>
    <physiologicalReaction direction="left-to-right" evidence="14">
        <dbReference type="Rhea" id="RHEA:64393"/>
    </physiologicalReaction>
</comment>
<evidence type="ECO:0000256" key="5">
    <source>
        <dbReference type="ARBA" id="ARBA00022475"/>
    </source>
</evidence>
<evidence type="ECO:0000256" key="12">
    <source>
        <dbReference type="ARBA" id="ARBA00023180"/>
    </source>
</evidence>
<comment type="catalytic activity">
    <reaction evidence="36">
        <text>L-alanyl-L-lysine(out) + H(+)(out) = L-alanyl-L-lysine(in) + H(+)(in)</text>
        <dbReference type="Rhea" id="RHEA:72611"/>
        <dbReference type="ChEBI" id="CHEBI:15378"/>
        <dbReference type="ChEBI" id="CHEBI:192470"/>
    </reaction>
    <physiologicalReaction direction="left-to-right" evidence="36">
        <dbReference type="Rhea" id="RHEA:72612"/>
    </physiologicalReaction>
</comment>
<evidence type="ECO:0000256" key="28">
    <source>
        <dbReference type="ARBA" id="ARBA00045775"/>
    </source>
</evidence>
<comment type="catalytic activity">
    <reaction evidence="30">
        <text>L-aspartyl-glycine(out) + 2 H(+)(out) = L-aspartyl-glycine(in) + 2 H(+)(in)</text>
        <dbReference type="Rhea" id="RHEA:71683"/>
        <dbReference type="ChEBI" id="CHEBI:15378"/>
        <dbReference type="ChEBI" id="CHEBI:191203"/>
    </reaction>
    <physiologicalReaction direction="left-to-right" evidence="30">
        <dbReference type="Rhea" id="RHEA:71684"/>
    </physiologicalReaction>
</comment>
<feature type="transmembrane region" description="Helical" evidence="47">
    <location>
        <begin position="128"/>
        <end position="149"/>
    </location>
</feature>
<dbReference type="FunFam" id="1.20.1250.20:FF:000049">
    <property type="entry name" value="Solute carrier family 15 member 2"/>
    <property type="match status" value="1"/>
</dbReference>
<dbReference type="GO" id="GO:0016324">
    <property type="term" value="C:apical plasma membrane"/>
    <property type="evidence" value="ECO:0007669"/>
    <property type="project" value="UniProtKB-SubCell"/>
</dbReference>
<evidence type="ECO:0000256" key="24">
    <source>
        <dbReference type="ARBA" id="ARBA00041093"/>
    </source>
</evidence>
<dbReference type="GO" id="GO:0015293">
    <property type="term" value="F:symporter activity"/>
    <property type="evidence" value="ECO:0007669"/>
    <property type="project" value="UniProtKB-KW"/>
</dbReference>
<evidence type="ECO:0000256" key="31">
    <source>
        <dbReference type="ARBA" id="ARBA00050377"/>
    </source>
</evidence>
<evidence type="ECO:0000256" key="33">
    <source>
        <dbReference type="ARBA" id="ARBA00050915"/>
    </source>
</evidence>
<reference evidence="49" key="1">
    <citation type="submission" date="2025-08" db="UniProtKB">
        <authorList>
            <consortium name="RefSeq"/>
        </authorList>
    </citation>
    <scope>IDENTIFICATION</scope>
</reference>
<evidence type="ECO:0000256" key="21">
    <source>
        <dbReference type="ARBA" id="ARBA00036681"/>
    </source>
</evidence>
<evidence type="ECO:0000256" key="20">
    <source>
        <dbReference type="ARBA" id="ARBA00036515"/>
    </source>
</evidence>
<comment type="catalytic activity">
    <reaction evidence="17">
        <text>glycyl-L-glutamate(out) + 2 H(+)(out) = glycyl-L-glutamate(in) + 2 H(+)(in)</text>
        <dbReference type="Rhea" id="RHEA:71691"/>
        <dbReference type="ChEBI" id="CHEBI:15378"/>
        <dbReference type="ChEBI" id="CHEBI:73784"/>
    </reaction>
    <physiologicalReaction direction="left-to-right" evidence="17">
        <dbReference type="Rhea" id="RHEA:71692"/>
    </physiologicalReaction>
</comment>
<evidence type="ECO:0000256" key="40">
    <source>
        <dbReference type="ARBA" id="ARBA00052105"/>
    </source>
</evidence>
<dbReference type="GO" id="GO:0006857">
    <property type="term" value="P:oligopeptide transport"/>
    <property type="evidence" value="ECO:0007669"/>
    <property type="project" value="InterPro"/>
</dbReference>
<comment type="catalytic activity">
    <reaction evidence="23">
        <text>glycylglycyl-L-isoleucine(out) + H(+)(out) = glycylglycyl-L-isoleucine(in) + H(+)(in)</text>
        <dbReference type="Rhea" id="RHEA:64436"/>
        <dbReference type="ChEBI" id="CHEBI:15378"/>
        <dbReference type="ChEBI" id="CHEBI:155850"/>
    </reaction>
    <physiologicalReaction direction="left-to-right" evidence="23">
        <dbReference type="Rhea" id="RHEA:64437"/>
    </physiologicalReaction>
</comment>
<evidence type="ECO:0000256" key="6">
    <source>
        <dbReference type="ARBA" id="ARBA00022692"/>
    </source>
</evidence>
<evidence type="ECO:0000256" key="47">
    <source>
        <dbReference type="SAM" id="Phobius"/>
    </source>
</evidence>
<evidence type="ECO:0000256" key="37">
    <source>
        <dbReference type="ARBA" id="ARBA00051580"/>
    </source>
</evidence>
<evidence type="ECO:0000256" key="25">
    <source>
        <dbReference type="ARBA" id="ARBA00041329"/>
    </source>
</evidence>
<dbReference type="PROSITE" id="PS01022">
    <property type="entry name" value="PTR2_1"/>
    <property type="match status" value="1"/>
</dbReference>
<comment type="catalytic activity">
    <reaction evidence="19">
        <text>glycyl-L-aspartate(out) + 2 H(+)(out) = glycyl-L-aspartate(in) + 2 H(+)(in)</text>
        <dbReference type="Rhea" id="RHEA:71687"/>
        <dbReference type="ChEBI" id="CHEBI:15378"/>
        <dbReference type="ChEBI" id="CHEBI:191204"/>
    </reaction>
    <physiologicalReaction direction="left-to-right" evidence="19">
        <dbReference type="Rhea" id="RHEA:71688"/>
    </physiologicalReaction>
    <physiologicalReaction direction="right-to-left" evidence="19">
        <dbReference type="Rhea" id="RHEA:71689"/>
    </physiologicalReaction>
</comment>
<evidence type="ECO:0000256" key="13">
    <source>
        <dbReference type="ARBA" id="ARBA00023494"/>
    </source>
</evidence>
<dbReference type="RefSeq" id="XP_028992404.1">
    <property type="nucleotide sequence ID" value="XM_029136571.3"/>
</dbReference>
<evidence type="ECO:0000256" key="42">
    <source>
        <dbReference type="ARBA" id="ARBA00052370"/>
    </source>
</evidence>
<feature type="region of interest" description="Disordered" evidence="46">
    <location>
        <begin position="690"/>
        <end position="728"/>
    </location>
</feature>
<comment type="subcellular location">
    <subcellularLocation>
        <location evidence="1">Apical cell membrane</location>
    </subcellularLocation>
    <subcellularLocation>
        <location evidence="2">Cell membrane</location>
        <topology evidence="2">Multi-pass membrane protein</topology>
    </subcellularLocation>
    <subcellularLocation>
        <location evidence="45">Membrane</location>
        <topology evidence="45">Multi-pass membrane protein</topology>
    </subcellularLocation>
</comment>
<evidence type="ECO:0000256" key="16">
    <source>
        <dbReference type="ARBA" id="ARBA00035846"/>
    </source>
</evidence>
<comment type="catalytic activity">
    <reaction evidence="33">
        <text>N-acetyl-D-muramoyl-L-alanyl-D-isoglutamine(out) + 2 H(+)(out) = N-acetyl-D-muramoyl-L-alanyl-D-isoglutamine(in) + 2 H(+)(in)</text>
        <dbReference type="Rhea" id="RHEA:64408"/>
        <dbReference type="ChEBI" id="CHEBI:15378"/>
        <dbReference type="ChEBI" id="CHEBI:155830"/>
    </reaction>
</comment>
<feature type="transmembrane region" description="Helical" evidence="47">
    <location>
        <begin position="623"/>
        <end position="644"/>
    </location>
</feature>
<comment type="catalytic activity">
    <reaction evidence="38">
        <text>L-phenylalanyl-L-phenylalanine(out) + H(+)(out) = L-phenylalanyl-L-phenylalanine(in) + H(+)(in)</text>
        <dbReference type="Rhea" id="RHEA:71707"/>
        <dbReference type="ChEBI" id="CHEBI:15378"/>
        <dbReference type="ChEBI" id="CHEBI:191205"/>
    </reaction>
    <physiologicalReaction direction="left-to-right" evidence="38">
        <dbReference type="Rhea" id="RHEA:71708"/>
    </physiologicalReaction>
</comment>
<keyword evidence="12" id="KW-0325">Glycoprotein</keyword>
<dbReference type="InParanoid" id="A0A6P7LFM0"/>
<evidence type="ECO:0000256" key="18">
    <source>
        <dbReference type="ARBA" id="ARBA00036337"/>
    </source>
</evidence>
<dbReference type="PROSITE" id="PS01023">
    <property type="entry name" value="PTR2_2"/>
    <property type="match status" value="1"/>
</dbReference>
<comment type="catalytic activity">
    <reaction evidence="18">
        <text>glycylglycyl-L-proline(out) + H(+)(out) = glycylglycyl-L-proline(in) + H(+)(in)</text>
        <dbReference type="Rhea" id="RHEA:64440"/>
        <dbReference type="ChEBI" id="CHEBI:15378"/>
        <dbReference type="ChEBI" id="CHEBI:155851"/>
    </reaction>
    <physiologicalReaction direction="left-to-right" evidence="18">
        <dbReference type="Rhea" id="RHEA:64441"/>
    </physiologicalReaction>
</comment>
<comment type="catalytic activity">
    <reaction evidence="20">
        <text>glycyl-L-proline(out) + H(+)(out) = glycyl-L-proline(in) + H(+)(in)</text>
        <dbReference type="Rhea" id="RHEA:64428"/>
        <dbReference type="ChEBI" id="CHEBI:15378"/>
        <dbReference type="ChEBI" id="CHEBI:73779"/>
    </reaction>
    <physiologicalReaction direction="left-to-right" evidence="20">
        <dbReference type="Rhea" id="RHEA:64429"/>
    </physiologicalReaction>
</comment>
<evidence type="ECO:0000256" key="35">
    <source>
        <dbReference type="ARBA" id="ARBA00051459"/>
    </source>
</evidence>
<dbReference type="GeneID" id="114847138"/>
<proteinExistence type="inferred from homology"/>
<comment type="catalytic activity">
    <reaction evidence="41">
        <text>L-leucyl-L-proline(out) + H(+)(out) = L-leucyl-L-proline(in) + H(+)(in)</text>
        <dbReference type="Rhea" id="RHEA:64424"/>
        <dbReference type="ChEBI" id="CHEBI:15378"/>
        <dbReference type="ChEBI" id="CHEBI:155847"/>
    </reaction>
    <physiologicalReaction direction="left-to-right" evidence="41">
        <dbReference type="Rhea" id="RHEA:64425"/>
    </physiologicalReaction>
</comment>
<keyword evidence="9" id="KW-0653">Protein transport</keyword>
<comment type="catalytic activity">
    <reaction evidence="34">
        <text>L-tyrosylglycine(out) + H(+)(out) = L-tyrosylglycine(in) + H(+)(in)</text>
        <dbReference type="Rhea" id="RHEA:71711"/>
        <dbReference type="ChEBI" id="CHEBI:15378"/>
        <dbReference type="ChEBI" id="CHEBI:191210"/>
    </reaction>
    <physiologicalReaction direction="left-to-right" evidence="34">
        <dbReference type="Rhea" id="RHEA:71712"/>
    </physiologicalReaction>
</comment>
<keyword evidence="7" id="KW-0769">Symport</keyword>
<feature type="transmembrane region" description="Helical" evidence="47">
    <location>
        <begin position="370"/>
        <end position="390"/>
    </location>
</feature>
<comment type="catalytic activity">
    <reaction evidence="13">
        <text>glycyl-sarcosine(out) + H(+)(out) = glycyl-sarcosine(in) + H(+)(in)</text>
        <dbReference type="Rhea" id="RHEA:64396"/>
        <dbReference type="ChEBI" id="CHEBI:15378"/>
        <dbReference type="ChEBI" id="CHEBI:155838"/>
    </reaction>
    <physiologicalReaction direction="left-to-right" evidence="13">
        <dbReference type="Rhea" id="RHEA:64397"/>
    </physiologicalReaction>
</comment>
<evidence type="ECO:0000256" key="30">
    <source>
        <dbReference type="ARBA" id="ARBA00050357"/>
    </source>
</evidence>
<feature type="compositionally biased region" description="Basic and acidic residues" evidence="46">
    <location>
        <begin position="700"/>
        <end position="713"/>
    </location>
</feature>
<dbReference type="InterPro" id="IPR018456">
    <property type="entry name" value="PTR2_symporter_CS"/>
</dbReference>
<keyword evidence="5" id="KW-1003">Cell membrane</keyword>
<evidence type="ECO:0000256" key="32">
    <source>
        <dbReference type="ARBA" id="ARBA00050390"/>
    </source>
</evidence>
<dbReference type="InterPro" id="IPR000109">
    <property type="entry name" value="POT_fam"/>
</dbReference>
<evidence type="ECO:0000256" key="26">
    <source>
        <dbReference type="ARBA" id="ARBA00042837"/>
    </source>
</evidence>
<comment type="catalytic activity">
    <reaction evidence="40">
        <text>L-leucyl-L-leucine(out) + H(+)(out) = L-leucyl-L-leucine(in) + H(+)(in)</text>
        <dbReference type="Rhea" id="RHEA:71715"/>
        <dbReference type="ChEBI" id="CHEBI:15378"/>
        <dbReference type="ChEBI" id="CHEBI:191208"/>
    </reaction>
    <physiologicalReaction direction="left-to-right" evidence="40">
        <dbReference type="Rhea" id="RHEA:71716"/>
    </physiologicalReaction>
</comment>
<evidence type="ECO:0000256" key="8">
    <source>
        <dbReference type="ARBA" id="ARBA00022856"/>
    </source>
</evidence>
<comment type="catalytic activity">
    <reaction evidence="44">
        <text>L-alanyl-L-leucyl-L-alanine(out) + H(+)(out) = L-alanyl-L-leucyl-L-alanine(in) + H(+)(in)</text>
        <dbReference type="Rhea" id="RHEA:71723"/>
        <dbReference type="ChEBI" id="CHEBI:15378"/>
        <dbReference type="ChEBI" id="CHEBI:191212"/>
    </reaction>
    <physiologicalReaction direction="left-to-right" evidence="44">
        <dbReference type="Rhea" id="RHEA:71724"/>
    </physiologicalReaction>
</comment>
<evidence type="ECO:0000256" key="41">
    <source>
        <dbReference type="ARBA" id="ARBA00052153"/>
    </source>
</evidence>
<dbReference type="FunFam" id="1.20.1250.20:FF:000205">
    <property type="entry name" value="Solute carrier family 15 oligopeptide transporter member 1"/>
    <property type="match status" value="1"/>
</dbReference>
<evidence type="ECO:0000256" key="43">
    <source>
        <dbReference type="ARBA" id="ARBA00052549"/>
    </source>
</evidence>
<evidence type="ECO:0000256" key="10">
    <source>
        <dbReference type="ARBA" id="ARBA00022989"/>
    </source>
</evidence>
<organism evidence="48 49">
    <name type="scientific">Betta splendens</name>
    <name type="common">Siamese fighting fish</name>
    <dbReference type="NCBI Taxonomy" id="158456"/>
    <lineage>
        <taxon>Eukaryota</taxon>
        <taxon>Metazoa</taxon>
        <taxon>Chordata</taxon>
        <taxon>Craniata</taxon>
        <taxon>Vertebrata</taxon>
        <taxon>Euteleostomi</taxon>
        <taxon>Actinopterygii</taxon>
        <taxon>Neopterygii</taxon>
        <taxon>Teleostei</taxon>
        <taxon>Neoteleostei</taxon>
        <taxon>Acanthomorphata</taxon>
        <taxon>Anabantaria</taxon>
        <taxon>Anabantiformes</taxon>
        <taxon>Anabantoidei</taxon>
        <taxon>Osphronemidae</taxon>
        <taxon>Betta</taxon>
    </lineage>
</organism>
<keyword evidence="10 47" id="KW-1133">Transmembrane helix</keyword>
<dbReference type="AlphaFoldDB" id="A0A6P7LFM0"/>
<evidence type="ECO:0000256" key="22">
    <source>
        <dbReference type="ARBA" id="ARBA00036857"/>
    </source>
</evidence>
<feature type="transmembrane region" description="Helical" evidence="47">
    <location>
        <begin position="656"/>
        <end position="680"/>
    </location>
</feature>
<keyword evidence="6 45" id="KW-0812">Transmembrane</keyword>
<feature type="transmembrane region" description="Helical" evidence="47">
    <location>
        <begin position="20"/>
        <end position="41"/>
    </location>
</feature>
<comment type="similarity">
    <text evidence="3 45">Belongs to the major facilitator superfamily. Proton-dependent oligopeptide transporter (POT/PTR) (TC 2.A.17) family.</text>
</comment>
<comment type="function">
    <text evidence="28">Electrogenic proton-coupled amino-acid transporter that transports oligopeptides of 2 to 4 amino acids with a preference for dipeptides. Transports neutral and monovalently charged peptides with a proton to peptide stoichiometry of 1:1 or 2:1. Primarily responsible for the absorption of dietary di- and tripeptides from the small intestinal lumen. Mediates transepithelial transport of muramyl and N-formylated bacterial dipeptides contributing to recognition of pathogenic bacteria by the mucosal immune system.</text>
</comment>
<evidence type="ECO:0000256" key="45">
    <source>
        <dbReference type="RuleBase" id="RU003755"/>
    </source>
</evidence>
<feature type="transmembrane region" description="Helical" evidence="47">
    <location>
        <begin position="170"/>
        <end position="190"/>
    </location>
</feature>
<evidence type="ECO:0000256" key="39">
    <source>
        <dbReference type="ARBA" id="ARBA00052040"/>
    </source>
</evidence>
<comment type="catalytic activity">
    <reaction evidence="37">
        <text>L-alanyl-L-prolylglycine(out) + H(+)(out) = L-alanyl-L-prolylglycine(in) + H(+)(in)</text>
        <dbReference type="Rhea" id="RHEA:64432"/>
        <dbReference type="ChEBI" id="CHEBI:15378"/>
        <dbReference type="ChEBI" id="CHEBI:155849"/>
    </reaction>
    <physiologicalReaction direction="left-to-right" evidence="37">
        <dbReference type="Rhea" id="RHEA:64433"/>
    </physiologicalReaction>
</comment>
<keyword evidence="4 45" id="KW-0813">Transport</keyword>
<evidence type="ECO:0000256" key="23">
    <source>
        <dbReference type="ARBA" id="ARBA00036905"/>
    </source>
</evidence>
<evidence type="ECO:0000256" key="1">
    <source>
        <dbReference type="ARBA" id="ARBA00004221"/>
    </source>
</evidence>
<evidence type="ECO:0000313" key="49">
    <source>
        <dbReference type="RefSeq" id="XP_028992404.1"/>
    </source>
</evidence>
<comment type="catalytic activity">
    <reaction evidence="21">
        <text>glycyl-L-glutamine(out) + H(+)(out) = glycyl-L-glutamine(in) + H(+)(in)</text>
        <dbReference type="Rhea" id="RHEA:71671"/>
        <dbReference type="ChEBI" id="CHEBI:15378"/>
        <dbReference type="ChEBI" id="CHEBI:74392"/>
    </reaction>
    <physiologicalReaction direction="left-to-right" evidence="21">
        <dbReference type="Rhea" id="RHEA:71672"/>
    </physiologicalReaction>
    <physiologicalReaction direction="right-to-left" evidence="21">
        <dbReference type="Rhea" id="RHEA:71673"/>
    </physiologicalReaction>
</comment>
<dbReference type="GO" id="GO:0015031">
    <property type="term" value="P:protein transport"/>
    <property type="evidence" value="ECO:0007669"/>
    <property type="project" value="UniProtKB-KW"/>
</dbReference>
<comment type="catalytic activity">
    <reaction evidence="15">
        <text>carnosine(out) + H(+)(out) = carnosine(in) + H(+)(in)</text>
        <dbReference type="Rhea" id="RHEA:64404"/>
        <dbReference type="ChEBI" id="CHEBI:15378"/>
        <dbReference type="ChEBI" id="CHEBI:57485"/>
    </reaction>
    <physiologicalReaction direction="left-to-right" evidence="15">
        <dbReference type="Rhea" id="RHEA:64405"/>
    </physiologicalReaction>
</comment>
<dbReference type="CTD" id="100004272"/>
<name>A0A6P7LFM0_BETSP</name>
<evidence type="ECO:0000256" key="4">
    <source>
        <dbReference type="ARBA" id="ARBA00022448"/>
    </source>
</evidence>
<dbReference type="Gene3D" id="1.20.1250.20">
    <property type="entry name" value="MFS general substrate transporter like domains"/>
    <property type="match status" value="2"/>
</dbReference>
<gene>
    <name evidence="49" type="primary">slc15a1a</name>
</gene>
<evidence type="ECO:0000256" key="15">
    <source>
        <dbReference type="ARBA" id="ARBA00034998"/>
    </source>
</evidence>
<evidence type="ECO:0000256" key="29">
    <source>
        <dbReference type="ARBA" id="ARBA00050347"/>
    </source>
</evidence>
<keyword evidence="48" id="KW-1185">Reference proteome</keyword>
<evidence type="ECO:0000256" key="3">
    <source>
        <dbReference type="ARBA" id="ARBA00005982"/>
    </source>
</evidence>
<dbReference type="PANTHER" id="PTHR11654">
    <property type="entry name" value="OLIGOPEPTIDE TRANSPORTER-RELATED"/>
    <property type="match status" value="1"/>
</dbReference>
<comment type="catalytic activity">
    <reaction evidence="29">
        <text>L-alanyl-L-proline(out) + H(+)(out) = L-alanyl-L-proline(in) + H(+)(in)</text>
        <dbReference type="Rhea" id="RHEA:64420"/>
        <dbReference type="ChEBI" id="CHEBI:15378"/>
        <dbReference type="ChEBI" id="CHEBI:155848"/>
    </reaction>
    <physiologicalReaction direction="left-to-right" evidence="29">
        <dbReference type="Rhea" id="RHEA:64421"/>
    </physiologicalReaction>
</comment>
<comment type="catalytic activity">
    <reaction evidence="42">
        <text>L-alanyl-L-aspartate(out) + 2 H(+)(out) = L-alanyl-L-aspartate(in) + 2 H(+)(in)</text>
        <dbReference type="Rhea" id="RHEA:71695"/>
        <dbReference type="ChEBI" id="CHEBI:15378"/>
        <dbReference type="ChEBI" id="CHEBI:74363"/>
    </reaction>
    <physiologicalReaction direction="left-to-right" evidence="42">
        <dbReference type="Rhea" id="RHEA:71696"/>
    </physiologicalReaction>
</comment>
<evidence type="ECO:0000256" key="7">
    <source>
        <dbReference type="ARBA" id="ARBA00022847"/>
    </source>
</evidence>
<evidence type="ECO:0000256" key="9">
    <source>
        <dbReference type="ARBA" id="ARBA00022927"/>
    </source>
</evidence>
<keyword evidence="11 47" id="KW-0472">Membrane</keyword>
<dbReference type="Proteomes" id="UP000515150">
    <property type="component" value="Chromosome 21"/>
</dbReference>
<evidence type="ECO:0000256" key="44">
    <source>
        <dbReference type="ARBA" id="ARBA00052590"/>
    </source>
</evidence>
<feature type="compositionally biased region" description="Polar residues" evidence="46">
    <location>
        <begin position="717"/>
        <end position="728"/>
    </location>
</feature>
<comment type="catalytic activity">
    <reaction evidence="39">
        <text>N(alpha)-formyl-L-methionyl-L-leucyl-L-phenylalanine(out) + 2 H(+)(out) = N(alpha)-formyl-L-methionyl-L-leucyl-L-phenylalanine(in) + 2 H(+)(in)</text>
        <dbReference type="Rhea" id="RHEA:75399"/>
        <dbReference type="ChEBI" id="CHEBI:15378"/>
        <dbReference type="ChEBI" id="CHEBI:194314"/>
    </reaction>
</comment>
<evidence type="ECO:0000256" key="27">
    <source>
        <dbReference type="ARBA" id="ARBA00043099"/>
    </source>
</evidence>
<keyword evidence="8" id="KW-0571">Peptide transport</keyword>
<accession>A0A6P7LFM0</accession>
<dbReference type="KEGG" id="bspl:114847138"/>
<sequence>MEDKKDSKKQESKGKCRVVFGYPLSIFFIVVNEFCERFSYYGMRAVLVLYFRYFLLWDDDLATSIYHTFVALCYLTPILGAIVADSWLGKFKTIIYLSIVYAVGQVALSVSAVHDITDTDRNGKPNNMTFHVVLSMVGLFLIALGTGGIKPCVAAFGGDQFTDQQEKQRRTFFSVFYLCINGGSLLSTIITPVIRAQECGIYSQQSCYSLAFGVPAALMVVALVVFILGSSMYYKAKPEGNIMLDVCRCIGFAVKNRFKHRSKRYPKREHWMDWAEEKYDKLLIAQIKMVLKVLFLYIPLPMFWTLFDQKGSRWTLQATTMNGYFGSIVIQPDQMQTVNPILILTMVPIMGSLVYPAIKKCGLNFTPLKRMTVGMVMASIAFICAALVQMEIDKTLPTFPSKSQSQLKLLNMGTNPLTVMLPGNVLVNLSAAQASDDYFTFDKEDIVVTTDHPQVTRTISLSMGLRQTLLLPPHALDQWILADDLTSKPEQGNNAIRFINGMDIPVNISSPKGDFGLVEPNFYSNYTMIKNGKTTFTLWSGSQSCEYSAEYGFGSSYAYFIPSSLVFGPDCQHSINVSENIKANSVHMALQIPQYFFITTGEVMFSVTGLEFSYSQAPSNMKAVLQAGWLLTNAVGNIIVLIVAEIAKLPKQWAEYLLFASLLLAVCVIFSIMANFYTYIDPAEIEAQFKKDDDKDDEDDKGKRKSSDVEMTRKHSVGSQSDGKQTKI</sequence>
<protein>
    <recommendedName>
        <fullName evidence="24">Solute carrier family 15 member 1</fullName>
    </recommendedName>
    <alternativeName>
        <fullName evidence="27">Intestinal H(+)/peptide cotransporter</fullName>
    </alternativeName>
    <alternativeName>
        <fullName evidence="25">Oligopeptide transporter, small intestine isoform</fullName>
    </alternativeName>
    <alternativeName>
        <fullName evidence="26">Peptide transporter 1</fullName>
    </alternativeName>
</protein>
<evidence type="ECO:0000256" key="14">
    <source>
        <dbReference type="ARBA" id="ARBA00023522"/>
    </source>
</evidence>
<feature type="transmembrane region" description="Helical" evidence="47">
    <location>
        <begin position="210"/>
        <end position="234"/>
    </location>
</feature>
<evidence type="ECO:0000256" key="11">
    <source>
        <dbReference type="ARBA" id="ARBA00023136"/>
    </source>
</evidence>
<evidence type="ECO:0000313" key="48">
    <source>
        <dbReference type="Proteomes" id="UP000515150"/>
    </source>
</evidence>
<evidence type="ECO:0000256" key="38">
    <source>
        <dbReference type="ARBA" id="ARBA00051804"/>
    </source>
</evidence>
<feature type="transmembrane region" description="Helical" evidence="47">
    <location>
        <begin position="94"/>
        <end position="116"/>
    </location>
</feature>
<feature type="transmembrane region" description="Helical" evidence="47">
    <location>
        <begin position="61"/>
        <end position="82"/>
    </location>
</feature>
<dbReference type="Pfam" id="PF00854">
    <property type="entry name" value="PTR2"/>
    <property type="match status" value="2"/>
</dbReference>
<comment type="catalytic activity">
    <reaction evidence="31">
        <text>L-lysyl-glycine(out) + H(+)(out) = L-lysyl-glycine(in) + H(+)(in)</text>
        <dbReference type="Rhea" id="RHEA:71679"/>
        <dbReference type="ChEBI" id="CHEBI:15378"/>
        <dbReference type="ChEBI" id="CHEBI:191202"/>
    </reaction>
    <physiologicalReaction direction="left-to-right" evidence="31">
        <dbReference type="Rhea" id="RHEA:71680"/>
    </physiologicalReaction>
    <physiologicalReaction direction="right-to-left" evidence="31">
        <dbReference type="Rhea" id="RHEA:71681"/>
    </physiologicalReaction>
</comment>